<evidence type="ECO:0000256" key="1">
    <source>
        <dbReference type="SAM" id="MobiDB-lite"/>
    </source>
</evidence>
<reference evidence="2" key="1">
    <citation type="submission" date="2019-03" db="EMBL/GenBank/DDBJ databases">
        <title>Single cell metagenomics reveals metabolic interactions within the superorganism composed of flagellate Streblomastix strix and complex community of Bacteroidetes bacteria on its surface.</title>
        <authorList>
            <person name="Treitli S.C."/>
            <person name="Kolisko M."/>
            <person name="Husnik F."/>
            <person name="Keeling P."/>
            <person name="Hampl V."/>
        </authorList>
    </citation>
    <scope>NUCLEOTIDE SEQUENCE</scope>
    <source>
        <strain evidence="2">STM</strain>
    </source>
</reference>
<dbReference type="EMBL" id="SNRY01002540">
    <property type="protein sequence ID" value="KAA6324590.1"/>
    <property type="molecule type" value="Genomic_DNA"/>
</dbReference>
<comment type="caution">
    <text evidence="2">The sequence shown here is derived from an EMBL/GenBank/DDBJ whole genome shotgun (WGS) entry which is preliminary data.</text>
</comment>
<dbReference type="InterPro" id="IPR045788">
    <property type="entry name" value="MobC_2"/>
</dbReference>
<protein>
    <recommendedName>
        <fullName evidence="3">MobA protein</fullName>
    </recommendedName>
</protein>
<sequence>MNIENVGNGTSHSNGKSKRGRKPKLNPQTNRCMIRLNEKDNEQFLSLYKQSGKRSISAFIADCILNKPVKTVIVNKSVLDYVMLLSQFFAQFRAIKTNYNQVFQTLVQHVGEEKARSMMKIVEKATLDFIQTKQEIEQLTIQLKEKCLPR</sequence>
<feature type="compositionally biased region" description="Basic residues" evidence="1">
    <location>
        <begin position="15"/>
        <end position="24"/>
    </location>
</feature>
<dbReference type="AlphaFoldDB" id="A0A5J4QUN2"/>
<evidence type="ECO:0008006" key="3">
    <source>
        <dbReference type="Google" id="ProtNLM"/>
    </source>
</evidence>
<evidence type="ECO:0000313" key="2">
    <source>
        <dbReference type="EMBL" id="KAA6324590.1"/>
    </source>
</evidence>
<dbReference type="Pfam" id="PF19514">
    <property type="entry name" value="MobC_2"/>
    <property type="match status" value="1"/>
</dbReference>
<proteinExistence type="predicted"/>
<feature type="region of interest" description="Disordered" evidence="1">
    <location>
        <begin position="1"/>
        <end position="29"/>
    </location>
</feature>
<gene>
    <name evidence="2" type="ORF">EZS27_026097</name>
</gene>
<feature type="compositionally biased region" description="Polar residues" evidence="1">
    <location>
        <begin position="1"/>
        <end position="14"/>
    </location>
</feature>
<name>A0A5J4QUN2_9ZZZZ</name>
<accession>A0A5J4QUN2</accession>
<organism evidence="2">
    <name type="scientific">termite gut metagenome</name>
    <dbReference type="NCBI Taxonomy" id="433724"/>
    <lineage>
        <taxon>unclassified sequences</taxon>
        <taxon>metagenomes</taxon>
        <taxon>organismal metagenomes</taxon>
    </lineage>
</organism>